<dbReference type="GO" id="GO:0005634">
    <property type="term" value="C:nucleus"/>
    <property type="evidence" value="ECO:0007669"/>
    <property type="project" value="UniProtKB-SubCell"/>
</dbReference>
<gene>
    <name evidence="5" type="ORF">Tsubulata_035047</name>
</gene>
<keyword evidence="3" id="KW-0539">Nucleus</keyword>
<evidence type="ECO:0000256" key="4">
    <source>
        <dbReference type="SAM" id="MobiDB-lite"/>
    </source>
</evidence>
<evidence type="ECO:0000313" key="6">
    <source>
        <dbReference type="Proteomes" id="UP001141552"/>
    </source>
</evidence>
<dbReference type="OrthoDB" id="4703at2759"/>
<dbReference type="GO" id="GO:0006383">
    <property type="term" value="P:transcription by RNA polymerase III"/>
    <property type="evidence" value="ECO:0007669"/>
    <property type="project" value="TreeGrafter"/>
</dbReference>
<dbReference type="InterPro" id="IPR000637">
    <property type="entry name" value="HMGI/Y_DNA-bd_CS"/>
</dbReference>
<dbReference type="PROSITE" id="PS00354">
    <property type="entry name" value="HMGI_Y"/>
    <property type="match status" value="1"/>
</dbReference>
<dbReference type="PANTHER" id="PTHR15052">
    <property type="entry name" value="RNA POLYMERASE III TRANSCRIPTION INITIATION FACTOR COMPLEX SUBUNIT"/>
    <property type="match status" value="1"/>
</dbReference>
<proteinExistence type="predicted"/>
<dbReference type="SMART" id="SM00320">
    <property type="entry name" value="WD40"/>
    <property type="match status" value="5"/>
</dbReference>
<dbReference type="GO" id="GO:0000127">
    <property type="term" value="C:transcription factor TFIIIC complex"/>
    <property type="evidence" value="ECO:0007669"/>
    <property type="project" value="TreeGrafter"/>
</dbReference>
<dbReference type="EMBL" id="JAKUCV010005790">
    <property type="protein sequence ID" value="KAJ4829849.1"/>
    <property type="molecule type" value="Genomic_DNA"/>
</dbReference>
<dbReference type="PANTHER" id="PTHR15052:SF2">
    <property type="entry name" value="GENERAL TRANSCRIPTION FACTOR 3C POLYPEPTIDE 2"/>
    <property type="match status" value="1"/>
</dbReference>
<reference evidence="5" key="1">
    <citation type="submission" date="2022-02" db="EMBL/GenBank/DDBJ databases">
        <authorList>
            <person name="Henning P.M."/>
            <person name="McCubbin A.G."/>
            <person name="Shore J.S."/>
        </authorList>
    </citation>
    <scope>NUCLEOTIDE SEQUENCE</scope>
    <source>
        <strain evidence="5">F60SS</strain>
        <tissue evidence="5">Leaves</tissue>
    </source>
</reference>
<reference evidence="5" key="2">
    <citation type="journal article" date="2023" name="Plants (Basel)">
        <title>Annotation of the Turnera subulata (Passifloraceae) Draft Genome Reveals the S-Locus Evolved after the Divergence of Turneroideae from Passifloroideae in a Stepwise Manner.</title>
        <authorList>
            <person name="Henning P.M."/>
            <person name="Roalson E.H."/>
            <person name="Mir W."/>
            <person name="McCubbin A.G."/>
            <person name="Shore J.S."/>
        </authorList>
    </citation>
    <scope>NUCLEOTIDE SEQUENCE</scope>
    <source>
        <strain evidence="5">F60SS</strain>
    </source>
</reference>
<dbReference type="AlphaFoldDB" id="A0A9Q0FE40"/>
<dbReference type="SMART" id="SM00384">
    <property type="entry name" value="AT_hook"/>
    <property type="match status" value="4"/>
</dbReference>
<protein>
    <submittedName>
        <fullName evidence="5">Uncharacterized protein</fullName>
    </submittedName>
</protein>
<feature type="region of interest" description="Disordered" evidence="4">
    <location>
        <begin position="752"/>
        <end position="853"/>
    </location>
</feature>
<comment type="caution">
    <text evidence="5">The sequence shown here is derived from an EMBL/GenBank/DDBJ whole genome shotgun (WGS) entry which is preliminary data.</text>
</comment>
<dbReference type="GO" id="GO:0006355">
    <property type="term" value="P:regulation of DNA-templated transcription"/>
    <property type="evidence" value="ECO:0007669"/>
    <property type="project" value="InterPro"/>
</dbReference>
<name>A0A9Q0FE40_9ROSI</name>
<dbReference type="Pfam" id="PF02178">
    <property type="entry name" value="AT_hook"/>
    <property type="match status" value="3"/>
</dbReference>
<dbReference type="Gene3D" id="2.130.10.10">
    <property type="entry name" value="YVTN repeat-like/Quinoprotein amine dehydrogenase"/>
    <property type="match status" value="1"/>
</dbReference>
<comment type="subcellular location">
    <subcellularLocation>
        <location evidence="1">Nucleus</location>
    </subcellularLocation>
</comment>
<dbReference type="Proteomes" id="UP001141552">
    <property type="component" value="Unassembled WGS sequence"/>
</dbReference>
<dbReference type="InterPro" id="IPR001680">
    <property type="entry name" value="WD40_rpt"/>
</dbReference>
<feature type="region of interest" description="Disordered" evidence="4">
    <location>
        <begin position="188"/>
        <end position="304"/>
    </location>
</feature>
<evidence type="ECO:0000256" key="3">
    <source>
        <dbReference type="ARBA" id="ARBA00023242"/>
    </source>
</evidence>
<dbReference type="InterPro" id="IPR052416">
    <property type="entry name" value="GTF3C_component"/>
</dbReference>
<accession>A0A9Q0FE40</accession>
<evidence type="ECO:0000313" key="5">
    <source>
        <dbReference type="EMBL" id="KAJ4829849.1"/>
    </source>
</evidence>
<dbReference type="GO" id="GO:0003677">
    <property type="term" value="F:DNA binding"/>
    <property type="evidence" value="ECO:0007669"/>
    <property type="project" value="InterPro"/>
</dbReference>
<organism evidence="5 6">
    <name type="scientific">Turnera subulata</name>
    <dbReference type="NCBI Taxonomy" id="218843"/>
    <lineage>
        <taxon>Eukaryota</taxon>
        <taxon>Viridiplantae</taxon>
        <taxon>Streptophyta</taxon>
        <taxon>Embryophyta</taxon>
        <taxon>Tracheophyta</taxon>
        <taxon>Spermatophyta</taxon>
        <taxon>Magnoliopsida</taxon>
        <taxon>eudicotyledons</taxon>
        <taxon>Gunneridae</taxon>
        <taxon>Pentapetalae</taxon>
        <taxon>rosids</taxon>
        <taxon>fabids</taxon>
        <taxon>Malpighiales</taxon>
        <taxon>Passifloraceae</taxon>
        <taxon>Turnera</taxon>
    </lineage>
</organism>
<sequence>MEAAEGEPHGDGDGVRVSLFDYSVENHFDAMDAISKLCEETETEPPIPDETEIRRLSSSITFLREWRHFCYSPRMVRFACESDSGGGRIDIHSGLPLPQFSSATVPQKDKPSNVSSSVDYSADFVMYVGGSVWGLDWCPRIHEKPNCRNKCEFLAVAAHSPESYYHKIGVPLSGRGIIQIWCVVNPNGSEEEAPAPMKKRKLGTRPKEVKGDVSTVIKKPRGRPRKIPQDNEATKQLPSEVARPRGRPRKIPQDNEATKQLSTQIARPRGRPRKNPQDNEATKQISTRVARPRGRPRKKPIDESIECSNQETKALAIEYPIDSFAFVAVEPSANACETEMERNRREEGMKSAEAVSASNSLPKASMGSIRLKKMAREKGSCDISLCPPLLTYNENEESSPLSCEGRETSAQDRALDNTLGANVAAASAPEDVCLPRLVLCLAHNGKVAWDVKWRPNSLDSKCQHRMGFLAVLLGNGSLEVWDVPLPHTMRLIYSAACTEGTDPRFVKVEPVFRCSSLKCGGMKSIPLTVEWSTSQPHDYLLVGCHDGLVALWKFAMDGTSGDTRPLLCFSADTVPIRAVAWAPVDSHQESTDVILTAGHAGLKFWDLRDPFRPLWDLHPTPKLIYSLDWLPDPRCIILSFDDGTMRLLSLVKAAYDAPVYGEPTVGPKQQGMHVFNYSSSAIWSVHVSRLTGIVAYTSAEGTVCRFQLTAKAVDKDPSRNRAPHFMCGSVCEDESAIVISTPLPDVPLTLKRPVNGVGDYSKSNADQVRRKNDKKAKNPGPGDQPLALCYGDDDPGSESDSDKELAASKSKKKPNSKSSIEIKAGDDQALVSREDNSNEHDKESGKGTSEEVNVISPKMVAMHRVRWNMNKGSERWLCFGGAAGVVRCQEIKASDIG</sequence>
<dbReference type="SUPFAM" id="SSF50978">
    <property type="entry name" value="WD40 repeat-like"/>
    <property type="match status" value="1"/>
</dbReference>
<dbReference type="InterPro" id="IPR036322">
    <property type="entry name" value="WD40_repeat_dom_sf"/>
</dbReference>
<feature type="compositionally biased region" description="Basic and acidic residues" evidence="4">
    <location>
        <begin position="832"/>
        <end position="849"/>
    </location>
</feature>
<keyword evidence="2" id="KW-0804">Transcription</keyword>
<keyword evidence="6" id="KW-1185">Reference proteome</keyword>
<evidence type="ECO:0000256" key="2">
    <source>
        <dbReference type="ARBA" id="ARBA00023163"/>
    </source>
</evidence>
<dbReference type="InterPro" id="IPR017956">
    <property type="entry name" value="AT_hook_DNA-bd_motif"/>
</dbReference>
<evidence type="ECO:0000256" key="1">
    <source>
        <dbReference type="ARBA" id="ARBA00004123"/>
    </source>
</evidence>
<dbReference type="InterPro" id="IPR015943">
    <property type="entry name" value="WD40/YVTN_repeat-like_dom_sf"/>
</dbReference>
<dbReference type="PRINTS" id="PR00929">
    <property type="entry name" value="ATHOOK"/>
</dbReference>